<feature type="binding site" evidence="1">
    <location>
        <position position="63"/>
    </location>
    <ligand>
        <name>substrate</name>
    </ligand>
</feature>
<dbReference type="Gene3D" id="3.40.50.1240">
    <property type="entry name" value="Phosphoglycerate mutase-like"/>
    <property type="match status" value="1"/>
</dbReference>
<dbReference type="Pfam" id="PF00300">
    <property type="entry name" value="His_Phos_1"/>
    <property type="match status" value="1"/>
</dbReference>
<dbReference type="SUPFAM" id="SSF53254">
    <property type="entry name" value="Phosphoglycerate mutase-like"/>
    <property type="match status" value="1"/>
</dbReference>
<dbReference type="EMBL" id="LCBC01000005">
    <property type="protein sequence ID" value="KKS04534.1"/>
    <property type="molecule type" value="Genomic_DNA"/>
</dbReference>
<protein>
    <submittedName>
        <fullName evidence="2">Phosphoglycerate mutase</fullName>
    </submittedName>
</protein>
<name>A0A0G0VUJ6_9BACT</name>
<accession>A0A0G0VUJ6</accession>
<dbReference type="Proteomes" id="UP000034493">
    <property type="component" value="Unassembled WGS sequence"/>
</dbReference>
<gene>
    <name evidence="2" type="ORF">UU56_C0005G0033</name>
</gene>
<organism evidence="2 3">
    <name type="scientific">Candidatus Curtissbacteria bacterium GW2011_GWA2_41_24</name>
    <dbReference type="NCBI Taxonomy" id="1618411"/>
    <lineage>
        <taxon>Bacteria</taxon>
        <taxon>Candidatus Curtissiibacteriota</taxon>
    </lineage>
</organism>
<dbReference type="SMART" id="SM00855">
    <property type="entry name" value="PGAM"/>
    <property type="match status" value="1"/>
</dbReference>
<dbReference type="GO" id="GO:0005737">
    <property type="term" value="C:cytoplasm"/>
    <property type="evidence" value="ECO:0007669"/>
    <property type="project" value="TreeGrafter"/>
</dbReference>
<dbReference type="AlphaFoldDB" id="A0A0G0VUJ6"/>
<dbReference type="PANTHER" id="PTHR48100">
    <property type="entry name" value="BROAD-SPECIFICITY PHOSPHATASE YOR283W-RELATED"/>
    <property type="match status" value="1"/>
</dbReference>
<proteinExistence type="predicted"/>
<evidence type="ECO:0000256" key="1">
    <source>
        <dbReference type="PIRSR" id="PIRSR613078-2"/>
    </source>
</evidence>
<comment type="caution">
    <text evidence="2">The sequence shown here is derived from an EMBL/GenBank/DDBJ whole genome shotgun (WGS) entry which is preliminary data.</text>
</comment>
<dbReference type="GO" id="GO:0016791">
    <property type="term" value="F:phosphatase activity"/>
    <property type="evidence" value="ECO:0007669"/>
    <property type="project" value="TreeGrafter"/>
</dbReference>
<sequence>MAPETKIYLIRHGAVENPNDIVYGRMQGFPLSSQGKEQVKKLAEVLRSKGVKFEAIYSSPLERAVQTAQIIKREFGLANIKINEALIDTAVPGIEGKPMDVVRAVQFDNFRPEIKVAGSETPQDVIDRMSRFLKFVKQNHQEETVAVVTHGDPSRFALWWLQHPEGGLPKKLRDDDYLGKAEAVVLNFGEGDQFLGYEHIRQENSNPLAEERSIN</sequence>
<reference evidence="2 3" key="1">
    <citation type="journal article" date="2015" name="Nature">
        <title>rRNA introns, odd ribosomes, and small enigmatic genomes across a large radiation of phyla.</title>
        <authorList>
            <person name="Brown C.T."/>
            <person name="Hug L.A."/>
            <person name="Thomas B.C."/>
            <person name="Sharon I."/>
            <person name="Castelle C.J."/>
            <person name="Singh A."/>
            <person name="Wilkins M.J."/>
            <person name="Williams K.H."/>
            <person name="Banfield J.F."/>
        </authorList>
    </citation>
    <scope>NUCLEOTIDE SEQUENCE [LARGE SCALE GENOMIC DNA]</scope>
</reference>
<evidence type="ECO:0000313" key="2">
    <source>
        <dbReference type="EMBL" id="KKS04534.1"/>
    </source>
</evidence>
<dbReference type="InterPro" id="IPR029033">
    <property type="entry name" value="His_PPase_superfam"/>
</dbReference>
<dbReference type="InterPro" id="IPR013078">
    <property type="entry name" value="His_Pase_superF_clade-1"/>
</dbReference>
<dbReference type="CDD" id="cd07067">
    <property type="entry name" value="HP_PGM_like"/>
    <property type="match status" value="1"/>
</dbReference>
<dbReference type="InterPro" id="IPR050275">
    <property type="entry name" value="PGM_Phosphatase"/>
</dbReference>
<dbReference type="PANTHER" id="PTHR48100:SF59">
    <property type="entry name" value="ADENOSYLCOBALAMIN_ALPHA-RIBAZOLE PHOSPHATASE"/>
    <property type="match status" value="1"/>
</dbReference>
<evidence type="ECO:0000313" key="3">
    <source>
        <dbReference type="Proteomes" id="UP000034493"/>
    </source>
</evidence>